<evidence type="ECO:0000313" key="8">
    <source>
        <dbReference type="EMBL" id="CAA7028925.1"/>
    </source>
</evidence>
<proteinExistence type="predicted"/>
<evidence type="ECO:0000259" key="7">
    <source>
        <dbReference type="SMART" id="SM01019"/>
    </source>
</evidence>
<dbReference type="SMART" id="SM01019">
    <property type="entry name" value="B3"/>
    <property type="match status" value="1"/>
</dbReference>
<keyword evidence="5" id="KW-0539">Nucleus</keyword>
<comment type="subcellular location">
    <subcellularLocation>
        <location evidence="1">Nucleus</location>
    </subcellularLocation>
</comment>
<evidence type="ECO:0000256" key="3">
    <source>
        <dbReference type="ARBA" id="ARBA00023125"/>
    </source>
</evidence>
<dbReference type="PANTHER" id="PTHR31541:SF28">
    <property type="entry name" value="TF-B3 DOMAIN-CONTAINING PROTEIN"/>
    <property type="match status" value="1"/>
</dbReference>
<dbReference type="EMBL" id="CACVBM020001074">
    <property type="protein sequence ID" value="CAA7028925.1"/>
    <property type="molecule type" value="Genomic_DNA"/>
</dbReference>
<evidence type="ECO:0000313" key="9">
    <source>
        <dbReference type="Proteomes" id="UP000467841"/>
    </source>
</evidence>
<evidence type="ECO:0000256" key="5">
    <source>
        <dbReference type="ARBA" id="ARBA00023242"/>
    </source>
</evidence>
<dbReference type="InterPro" id="IPR003340">
    <property type="entry name" value="B3_DNA-bd"/>
</dbReference>
<dbReference type="Proteomes" id="UP000467841">
    <property type="component" value="Unassembled WGS sequence"/>
</dbReference>
<feature type="compositionally biased region" description="Basic residues" evidence="6">
    <location>
        <begin position="54"/>
        <end position="65"/>
    </location>
</feature>
<keyword evidence="3" id="KW-0238">DNA-binding</keyword>
<gene>
    <name evidence="8" type="ORF">MERR_LOCUS16160</name>
</gene>
<evidence type="ECO:0000256" key="4">
    <source>
        <dbReference type="ARBA" id="ARBA00023163"/>
    </source>
</evidence>
<evidence type="ECO:0000256" key="1">
    <source>
        <dbReference type="ARBA" id="ARBA00004123"/>
    </source>
</evidence>
<protein>
    <recommendedName>
        <fullName evidence="7">TF-B3 domain-containing protein</fullName>
    </recommendedName>
</protein>
<keyword evidence="4" id="KW-0804">Transcription</keyword>
<organism evidence="8 9">
    <name type="scientific">Microthlaspi erraticum</name>
    <dbReference type="NCBI Taxonomy" id="1685480"/>
    <lineage>
        <taxon>Eukaryota</taxon>
        <taxon>Viridiplantae</taxon>
        <taxon>Streptophyta</taxon>
        <taxon>Embryophyta</taxon>
        <taxon>Tracheophyta</taxon>
        <taxon>Spermatophyta</taxon>
        <taxon>Magnoliopsida</taxon>
        <taxon>eudicotyledons</taxon>
        <taxon>Gunneridae</taxon>
        <taxon>Pentapetalae</taxon>
        <taxon>rosids</taxon>
        <taxon>malvids</taxon>
        <taxon>Brassicales</taxon>
        <taxon>Brassicaceae</taxon>
        <taxon>Coluteocarpeae</taxon>
        <taxon>Microthlaspi</taxon>
    </lineage>
</organism>
<evidence type="ECO:0000256" key="2">
    <source>
        <dbReference type="ARBA" id="ARBA00023015"/>
    </source>
</evidence>
<accession>A0A6D2IVG1</accession>
<dbReference type="InterPro" id="IPR015300">
    <property type="entry name" value="DNA-bd_pseudobarrel_sf"/>
</dbReference>
<name>A0A6D2IVG1_9BRAS</name>
<dbReference type="Gene3D" id="2.40.330.10">
    <property type="entry name" value="DNA-binding pseudobarrel domain"/>
    <property type="match status" value="1"/>
</dbReference>
<dbReference type="InterPro" id="IPR005508">
    <property type="entry name" value="At2g31720-like"/>
</dbReference>
<evidence type="ECO:0000256" key="6">
    <source>
        <dbReference type="SAM" id="MobiDB-lite"/>
    </source>
</evidence>
<dbReference type="OrthoDB" id="668173at2759"/>
<keyword evidence="2" id="KW-0805">Transcription regulation</keyword>
<feature type="compositionally biased region" description="Basic and acidic residues" evidence="6">
    <location>
        <begin position="66"/>
        <end position="78"/>
    </location>
</feature>
<dbReference type="SUPFAM" id="SSF101936">
    <property type="entry name" value="DNA-binding pseudobarrel domain"/>
    <property type="match status" value="1"/>
</dbReference>
<dbReference type="GO" id="GO:0005634">
    <property type="term" value="C:nucleus"/>
    <property type="evidence" value="ECO:0007669"/>
    <property type="project" value="UniProtKB-SubCell"/>
</dbReference>
<dbReference type="GO" id="GO:0003677">
    <property type="term" value="F:DNA binding"/>
    <property type="evidence" value="ECO:0007669"/>
    <property type="project" value="UniProtKB-KW"/>
</dbReference>
<dbReference type="PANTHER" id="PTHR31541">
    <property type="entry name" value="B3 DOMAIN PLANT PROTEIN-RELATED"/>
    <property type="match status" value="1"/>
</dbReference>
<feature type="region of interest" description="Disordered" evidence="6">
    <location>
        <begin position="41"/>
        <end position="85"/>
    </location>
</feature>
<comment type="caution">
    <text evidence="8">The sequence shown here is derived from an EMBL/GenBank/DDBJ whole genome shotgun (WGS) entry which is preliminary data.</text>
</comment>
<feature type="domain" description="TF-B3" evidence="7">
    <location>
        <begin position="114"/>
        <end position="221"/>
    </location>
</feature>
<sequence>MASSITTILTPEDELAARILLQLSQEYRQQPREREAIAEAELHSTPLLQQVSKAPKKPSSKKRKRAKEENDSEAKTKEEDDSEETLTLMQEWHQTELDPGEIYPGVAEGFSEPIKKHLKESDVKNDQNRLMLVKHQVEQRMFPMLQESEIPRGKNWLDVKVYGPDGKVHDMTFKMWNKENTPVLTTGWNEFVDKCDLKMNCDFLTIWMFRHMVTRKICFAIHCTRLPINNPPSRRILREAFLNQN</sequence>
<dbReference type="AlphaFoldDB" id="A0A6D2IVG1"/>
<keyword evidence="9" id="KW-1185">Reference proteome</keyword>
<dbReference type="CDD" id="cd10017">
    <property type="entry name" value="B3_DNA"/>
    <property type="match status" value="1"/>
</dbReference>
<reference evidence="8" key="1">
    <citation type="submission" date="2020-01" db="EMBL/GenBank/DDBJ databases">
        <authorList>
            <person name="Mishra B."/>
        </authorList>
    </citation>
    <scope>NUCLEOTIDE SEQUENCE [LARGE SCALE GENOMIC DNA]</scope>
</reference>